<keyword evidence="2" id="KW-0479">Metal-binding</keyword>
<protein>
    <recommendedName>
        <fullName evidence="2">ATP-dependent dethiobiotin synthetase BioD</fullName>
        <ecNumber evidence="2">6.3.3.3</ecNumber>
    </recommendedName>
    <alternativeName>
        <fullName evidence="2">DTB synthetase</fullName>
        <shortName evidence="2">DTBS</shortName>
    </alternativeName>
    <alternativeName>
        <fullName evidence="2">Dethiobiotin synthase</fullName>
    </alternativeName>
</protein>
<comment type="caution">
    <text evidence="2">Lacks conserved residue(s) required for the propagation of feature annotation.</text>
</comment>
<keyword evidence="2" id="KW-0547">Nucleotide-binding</keyword>
<dbReference type="EC" id="6.3.3.3" evidence="2"/>
<feature type="binding site" evidence="2">
    <location>
        <position position="41"/>
    </location>
    <ligand>
        <name>substrate</name>
    </ligand>
</feature>
<dbReference type="GO" id="GO:0009102">
    <property type="term" value="P:biotin biosynthetic process"/>
    <property type="evidence" value="ECO:0007669"/>
    <property type="project" value="UniProtKB-UniRule"/>
</dbReference>
<comment type="similarity">
    <text evidence="2">Belongs to the dethiobiotin synthetase family.</text>
</comment>
<comment type="caution">
    <text evidence="3">The sequence shown here is derived from an EMBL/GenBank/DDBJ whole genome shotgun (WGS) entry which is preliminary data.</text>
</comment>
<dbReference type="PIRSF" id="PIRSF006755">
    <property type="entry name" value="DTB_synth"/>
    <property type="match status" value="1"/>
</dbReference>
<feature type="active site" evidence="2">
    <location>
        <position position="37"/>
    </location>
</feature>
<keyword evidence="2 3" id="KW-0436">Ligase</keyword>
<dbReference type="Proteomes" id="UP001154240">
    <property type="component" value="Unassembled WGS sequence"/>
</dbReference>
<keyword evidence="2" id="KW-0460">Magnesium</keyword>
<feature type="binding site" evidence="2">
    <location>
        <begin position="113"/>
        <end position="116"/>
    </location>
    <ligand>
        <name>ATP</name>
        <dbReference type="ChEBI" id="CHEBI:30616"/>
    </ligand>
</feature>
<feature type="binding site" evidence="2">
    <location>
        <position position="16"/>
    </location>
    <ligand>
        <name>Mg(2+)</name>
        <dbReference type="ChEBI" id="CHEBI:18420"/>
    </ligand>
</feature>
<organism evidence="3 4">
    <name type="scientific">Thiovibrio frasassiensis</name>
    <dbReference type="NCBI Taxonomy" id="2984131"/>
    <lineage>
        <taxon>Bacteria</taxon>
        <taxon>Pseudomonadati</taxon>
        <taxon>Thermodesulfobacteriota</taxon>
        <taxon>Desulfobulbia</taxon>
        <taxon>Desulfobulbales</taxon>
        <taxon>Thiovibrionaceae</taxon>
        <taxon>Thiovibrio</taxon>
    </lineage>
</organism>
<sequence>MNAIFVAGTGTDVGKTHLCGLLLDFLLKEGIQGGYQKWAATGSEYPPADLAQCLGMAGVSLVPELVSSQVVHHFALPASPHLAAEQEGRVVEPESIRRNFREMCGLHELLVVEGVGGVMVPLRRDLLLIDLLAELKIPTLVVAKSGLGTINHTLLTLAALRHREIPVLGVVFSDGAPEEDALLVADNMRTIGEMGQVAVLGRLLYAPDPGRAKEGFIPIGRTILAAIRKGSSLG</sequence>
<keyword evidence="1 2" id="KW-0093">Biotin biosynthesis</keyword>
<keyword evidence="4" id="KW-1185">Reference proteome</keyword>
<dbReference type="EMBL" id="JAPHEH010000001">
    <property type="protein sequence ID" value="MDG4475858.1"/>
    <property type="molecule type" value="Genomic_DNA"/>
</dbReference>
<gene>
    <name evidence="2 3" type="primary">bioD</name>
    <name evidence="3" type="ORF">OLX77_06760</name>
</gene>
<dbReference type="InterPro" id="IPR004472">
    <property type="entry name" value="DTB_synth_BioD"/>
</dbReference>
<reference evidence="3" key="1">
    <citation type="journal article" date="2022" name="bioRxiv">
        <title>Thiovibrio frasassiensisgen. nov., sp. nov., an autotrophic, elemental sulfur disproportionating bacterium isolated from sulfidic karst sediment, and proposal of Thiovibrionaceae fam. nov.</title>
        <authorList>
            <person name="Aronson H."/>
            <person name="Thomas C."/>
            <person name="Bhattacharyya M."/>
            <person name="Eckstein S."/>
            <person name="Jensen S."/>
            <person name="Barco R."/>
            <person name="Macalady J."/>
            <person name="Amend J."/>
        </authorList>
    </citation>
    <scope>NUCLEOTIDE SEQUENCE</scope>
    <source>
        <strain evidence="3">RS19-109</strain>
    </source>
</reference>
<dbReference type="Gene3D" id="3.40.50.300">
    <property type="entry name" value="P-loop containing nucleotide triphosphate hydrolases"/>
    <property type="match status" value="1"/>
</dbReference>
<comment type="cofactor">
    <cofactor evidence="2">
        <name>Mg(2+)</name>
        <dbReference type="ChEBI" id="CHEBI:18420"/>
    </cofactor>
</comment>
<comment type="pathway">
    <text evidence="2">Cofactor biosynthesis; biotin biosynthesis; biotin from 7,8-diaminononanoate: step 1/2.</text>
</comment>
<comment type="catalytic activity">
    <reaction evidence="2">
        <text>(7R,8S)-7,8-diammoniononanoate + CO2 + ATP = (4R,5S)-dethiobiotin + ADP + phosphate + 3 H(+)</text>
        <dbReference type="Rhea" id="RHEA:15805"/>
        <dbReference type="ChEBI" id="CHEBI:15378"/>
        <dbReference type="ChEBI" id="CHEBI:16526"/>
        <dbReference type="ChEBI" id="CHEBI:30616"/>
        <dbReference type="ChEBI" id="CHEBI:43474"/>
        <dbReference type="ChEBI" id="CHEBI:149469"/>
        <dbReference type="ChEBI" id="CHEBI:149473"/>
        <dbReference type="ChEBI" id="CHEBI:456216"/>
        <dbReference type="EC" id="6.3.3.3"/>
    </reaction>
</comment>
<keyword evidence="2" id="KW-0067">ATP-binding</keyword>
<feature type="binding site" evidence="2">
    <location>
        <begin position="12"/>
        <end position="17"/>
    </location>
    <ligand>
        <name>ATP</name>
        <dbReference type="ChEBI" id="CHEBI:30616"/>
    </ligand>
</feature>
<dbReference type="NCBIfam" id="TIGR00347">
    <property type="entry name" value="bioD"/>
    <property type="match status" value="1"/>
</dbReference>
<evidence type="ECO:0000256" key="1">
    <source>
        <dbReference type="ARBA" id="ARBA00022756"/>
    </source>
</evidence>
<dbReference type="PANTHER" id="PTHR43210">
    <property type="entry name" value="DETHIOBIOTIN SYNTHETASE"/>
    <property type="match status" value="1"/>
</dbReference>
<reference evidence="3" key="2">
    <citation type="submission" date="2022-10" db="EMBL/GenBank/DDBJ databases">
        <authorList>
            <person name="Aronson H.S."/>
        </authorList>
    </citation>
    <scope>NUCLEOTIDE SEQUENCE</scope>
    <source>
        <strain evidence="3">RS19-109</strain>
    </source>
</reference>
<dbReference type="CDD" id="cd03109">
    <property type="entry name" value="DTBS"/>
    <property type="match status" value="1"/>
</dbReference>
<dbReference type="AlphaFoldDB" id="A0A9X4MHX5"/>
<feature type="binding site" evidence="2">
    <location>
        <position position="113"/>
    </location>
    <ligand>
        <name>Mg(2+)</name>
        <dbReference type="ChEBI" id="CHEBI:18420"/>
    </ligand>
</feature>
<comment type="function">
    <text evidence="2">Catalyzes a mechanistically unusual reaction, the ATP-dependent insertion of CO2 between the N7 and N8 nitrogen atoms of 7,8-diaminopelargonic acid (DAPA, also called 7,8-diammoniononanoate) to form a ureido ring.</text>
</comment>
<evidence type="ECO:0000313" key="4">
    <source>
        <dbReference type="Proteomes" id="UP001154240"/>
    </source>
</evidence>
<dbReference type="GO" id="GO:0000287">
    <property type="term" value="F:magnesium ion binding"/>
    <property type="evidence" value="ECO:0007669"/>
    <property type="project" value="UniProtKB-UniRule"/>
</dbReference>
<comment type="subcellular location">
    <subcellularLocation>
        <location evidence="2">Cytoplasm</location>
    </subcellularLocation>
</comment>
<accession>A0A9X4MHX5</accession>
<keyword evidence="2" id="KW-0963">Cytoplasm</keyword>
<feature type="binding site" evidence="2">
    <location>
        <begin position="173"/>
        <end position="174"/>
    </location>
    <ligand>
        <name>ATP</name>
        <dbReference type="ChEBI" id="CHEBI:30616"/>
    </ligand>
</feature>
<dbReference type="GO" id="GO:0005829">
    <property type="term" value="C:cytosol"/>
    <property type="evidence" value="ECO:0007669"/>
    <property type="project" value="TreeGrafter"/>
</dbReference>
<evidence type="ECO:0000256" key="2">
    <source>
        <dbReference type="HAMAP-Rule" id="MF_00336"/>
    </source>
</evidence>
<dbReference type="InterPro" id="IPR027417">
    <property type="entry name" value="P-loop_NTPase"/>
</dbReference>
<proteinExistence type="inferred from homology"/>
<dbReference type="GO" id="GO:0004141">
    <property type="term" value="F:dethiobiotin synthase activity"/>
    <property type="evidence" value="ECO:0007669"/>
    <property type="project" value="UniProtKB-UniRule"/>
</dbReference>
<comment type="subunit">
    <text evidence="2">Homodimer.</text>
</comment>
<dbReference type="GO" id="GO:0005524">
    <property type="term" value="F:ATP binding"/>
    <property type="evidence" value="ECO:0007669"/>
    <property type="project" value="UniProtKB-UniRule"/>
</dbReference>
<dbReference type="PANTHER" id="PTHR43210:SF5">
    <property type="entry name" value="DETHIOBIOTIN SYNTHETASE"/>
    <property type="match status" value="1"/>
</dbReference>
<name>A0A9X4MHX5_9BACT</name>
<evidence type="ECO:0000313" key="3">
    <source>
        <dbReference type="EMBL" id="MDG4475858.1"/>
    </source>
</evidence>
<dbReference type="Pfam" id="PF13500">
    <property type="entry name" value="AAA_26"/>
    <property type="match status" value="1"/>
</dbReference>
<dbReference type="SUPFAM" id="SSF52540">
    <property type="entry name" value="P-loop containing nucleoside triphosphate hydrolases"/>
    <property type="match status" value="1"/>
</dbReference>
<dbReference type="HAMAP" id="MF_00336">
    <property type="entry name" value="BioD"/>
    <property type="match status" value="1"/>
</dbReference>
<dbReference type="RefSeq" id="WP_307632832.1">
    <property type="nucleotide sequence ID" value="NZ_JAPHEH010000001.1"/>
</dbReference>